<evidence type="ECO:0000256" key="2">
    <source>
        <dbReference type="ARBA" id="ARBA00022617"/>
    </source>
</evidence>
<evidence type="ECO:0000256" key="3">
    <source>
        <dbReference type="ARBA" id="ARBA00022621"/>
    </source>
</evidence>
<dbReference type="GO" id="GO:0019825">
    <property type="term" value="F:oxygen binding"/>
    <property type="evidence" value="ECO:0007669"/>
    <property type="project" value="InterPro"/>
</dbReference>
<evidence type="ECO:0000259" key="8">
    <source>
        <dbReference type="PROSITE" id="PS01033"/>
    </source>
</evidence>
<keyword evidence="1 6" id="KW-0813">Transport</keyword>
<dbReference type="SUPFAM" id="SSF46458">
    <property type="entry name" value="Globin-like"/>
    <property type="match status" value="1"/>
</dbReference>
<name>A0A1B6EFS4_9HEMI</name>
<dbReference type="Gene3D" id="1.10.490.10">
    <property type="entry name" value="Globins"/>
    <property type="match status" value="1"/>
</dbReference>
<dbReference type="Pfam" id="PF00042">
    <property type="entry name" value="Globin"/>
    <property type="match status" value="1"/>
</dbReference>
<dbReference type="PROSITE" id="PS01033">
    <property type="entry name" value="GLOBIN"/>
    <property type="match status" value="1"/>
</dbReference>
<dbReference type="EMBL" id="GEDC01000505">
    <property type="protein sequence ID" value="JAS36793.1"/>
    <property type="molecule type" value="Transcribed_RNA"/>
</dbReference>
<dbReference type="GO" id="GO:0020037">
    <property type="term" value="F:heme binding"/>
    <property type="evidence" value="ECO:0007669"/>
    <property type="project" value="InterPro"/>
</dbReference>
<keyword evidence="5" id="KW-0408">Iron</keyword>
<reference evidence="9" key="1">
    <citation type="submission" date="2015-12" db="EMBL/GenBank/DDBJ databases">
        <title>De novo transcriptome assembly of four potential Pierce s Disease insect vectors from Arizona vineyards.</title>
        <authorList>
            <person name="Tassone E.E."/>
        </authorList>
    </citation>
    <scope>NUCLEOTIDE SEQUENCE</scope>
</reference>
<dbReference type="InterPro" id="IPR000971">
    <property type="entry name" value="Globin"/>
</dbReference>
<dbReference type="InterPro" id="IPR050532">
    <property type="entry name" value="Globin-like_OT"/>
</dbReference>
<protein>
    <recommendedName>
        <fullName evidence="8">Globin domain-containing protein</fullName>
    </recommendedName>
</protein>
<evidence type="ECO:0000256" key="5">
    <source>
        <dbReference type="ARBA" id="ARBA00023004"/>
    </source>
</evidence>
<dbReference type="GO" id="GO:0046872">
    <property type="term" value="F:metal ion binding"/>
    <property type="evidence" value="ECO:0007669"/>
    <property type="project" value="UniProtKB-KW"/>
</dbReference>
<keyword evidence="3 6" id="KW-0561">Oxygen transport</keyword>
<evidence type="ECO:0000256" key="6">
    <source>
        <dbReference type="RuleBase" id="RU000356"/>
    </source>
</evidence>
<feature type="region of interest" description="Disordered" evidence="7">
    <location>
        <begin position="1"/>
        <end position="55"/>
    </location>
</feature>
<dbReference type="GO" id="GO:0005344">
    <property type="term" value="F:oxygen carrier activity"/>
    <property type="evidence" value="ECO:0007669"/>
    <property type="project" value="UniProtKB-KW"/>
</dbReference>
<dbReference type="AlphaFoldDB" id="A0A1B6EFS4"/>
<organism evidence="9">
    <name type="scientific">Clastoptera arizonana</name>
    <name type="common">Arizona spittle bug</name>
    <dbReference type="NCBI Taxonomy" id="38151"/>
    <lineage>
        <taxon>Eukaryota</taxon>
        <taxon>Metazoa</taxon>
        <taxon>Ecdysozoa</taxon>
        <taxon>Arthropoda</taxon>
        <taxon>Hexapoda</taxon>
        <taxon>Insecta</taxon>
        <taxon>Pterygota</taxon>
        <taxon>Neoptera</taxon>
        <taxon>Paraneoptera</taxon>
        <taxon>Hemiptera</taxon>
        <taxon>Auchenorrhyncha</taxon>
        <taxon>Cercopoidea</taxon>
        <taxon>Clastopteridae</taxon>
        <taxon>Clastoptera</taxon>
    </lineage>
</organism>
<evidence type="ECO:0000313" key="9">
    <source>
        <dbReference type="EMBL" id="JAS36793.1"/>
    </source>
</evidence>
<dbReference type="InterPro" id="IPR009050">
    <property type="entry name" value="Globin-like_sf"/>
</dbReference>
<accession>A0A1B6EFS4</accession>
<keyword evidence="2 6" id="KW-0349">Heme</keyword>
<dbReference type="InterPro" id="IPR012292">
    <property type="entry name" value="Globin/Proto"/>
</dbReference>
<evidence type="ECO:0000256" key="7">
    <source>
        <dbReference type="SAM" id="MobiDB-lite"/>
    </source>
</evidence>
<dbReference type="PRINTS" id="PR00188">
    <property type="entry name" value="PLANTGLOBIN"/>
</dbReference>
<keyword evidence="4" id="KW-0479">Metal-binding</keyword>
<gene>
    <name evidence="9" type="ORF">g.7230</name>
</gene>
<proteinExistence type="inferred from homology"/>
<dbReference type="PANTHER" id="PTHR46458">
    <property type="entry name" value="BLR2807 PROTEIN"/>
    <property type="match status" value="1"/>
</dbReference>
<comment type="similarity">
    <text evidence="6">Belongs to the globin family.</text>
</comment>
<dbReference type="PANTHER" id="PTHR46458:SF1">
    <property type="entry name" value="GEO09476P1"/>
    <property type="match status" value="1"/>
</dbReference>
<evidence type="ECO:0000256" key="4">
    <source>
        <dbReference type="ARBA" id="ARBA00022723"/>
    </source>
</evidence>
<sequence>MGNTATGRRNSILAKQESSSSDGKVAKPSRQNTLIEEETTDDASGAIPEPSPLTEGQKQILNDTWKVLEEDIAKVGVITFISLFETHPDVQQVFLPFSGIELEDLKHSKQLRAHALRVMAFVQKAVARLEEPEKLEALLRELGKKHYSYGAKAKYIDLIGPQFIQAIKPSLEEKWSDEVHDAWASLFFYMGCIMKQSMATEEALKLKAQ</sequence>
<evidence type="ECO:0000256" key="1">
    <source>
        <dbReference type="ARBA" id="ARBA00022448"/>
    </source>
</evidence>
<feature type="domain" description="Globin" evidence="8">
    <location>
        <begin position="52"/>
        <end position="199"/>
    </location>
</feature>
<dbReference type="CDD" id="cd12137">
    <property type="entry name" value="GbX"/>
    <property type="match status" value="1"/>
</dbReference>